<organism evidence="2 3">
    <name type="scientific">Ramazzottius varieornatus</name>
    <name type="common">Water bear</name>
    <name type="synonym">Tardigrade</name>
    <dbReference type="NCBI Taxonomy" id="947166"/>
    <lineage>
        <taxon>Eukaryota</taxon>
        <taxon>Metazoa</taxon>
        <taxon>Ecdysozoa</taxon>
        <taxon>Tardigrada</taxon>
        <taxon>Eutardigrada</taxon>
        <taxon>Parachela</taxon>
        <taxon>Hypsibioidea</taxon>
        <taxon>Ramazzottiidae</taxon>
        <taxon>Ramazzottius</taxon>
    </lineage>
</organism>
<name>A0A1D1US09_RAMVA</name>
<feature type="region of interest" description="Disordered" evidence="1">
    <location>
        <begin position="1"/>
        <end position="23"/>
    </location>
</feature>
<sequence>MKQQCGQNHRCRADDNSSSCGPVDRKEVKINPLLPPVVHQRALMSVDNLVTVCPQPFYNPYIGGFSFFGNWFGHQHHNHLMGQGFQDMNTEGWTERALHRQKRAVATTPVSNANKKFFVGGFTYSGKAGFGLAVFQQPPICLTKFRRSSGPAVGAICHPLRSYNDSCSALLGSVRAVQSQAADALSGDSTTGNHPYCSTDHHDDGRARSDKYSSSTRLSQNHSSCGGTTAAAIHRIFE</sequence>
<accession>A0A1D1US09</accession>
<evidence type="ECO:0000313" key="2">
    <source>
        <dbReference type="EMBL" id="GAU91330.1"/>
    </source>
</evidence>
<keyword evidence="3" id="KW-1185">Reference proteome</keyword>
<feature type="compositionally biased region" description="Basic and acidic residues" evidence="1">
    <location>
        <begin position="199"/>
        <end position="211"/>
    </location>
</feature>
<protein>
    <submittedName>
        <fullName evidence="2">Uncharacterized protein</fullName>
    </submittedName>
</protein>
<dbReference type="Proteomes" id="UP000186922">
    <property type="component" value="Unassembled WGS sequence"/>
</dbReference>
<comment type="caution">
    <text evidence="2">The sequence shown here is derived from an EMBL/GenBank/DDBJ whole genome shotgun (WGS) entry which is preliminary data.</text>
</comment>
<feature type="region of interest" description="Disordered" evidence="1">
    <location>
        <begin position="185"/>
        <end position="226"/>
    </location>
</feature>
<evidence type="ECO:0000256" key="1">
    <source>
        <dbReference type="SAM" id="MobiDB-lite"/>
    </source>
</evidence>
<feature type="compositionally biased region" description="Polar residues" evidence="1">
    <location>
        <begin position="212"/>
        <end position="226"/>
    </location>
</feature>
<gene>
    <name evidence="2" type="primary">RvY_03602-1</name>
    <name evidence="2" type="synonym">RvY_03602.1</name>
    <name evidence="2" type="ORF">RvY_03602</name>
</gene>
<proteinExistence type="predicted"/>
<evidence type="ECO:0000313" key="3">
    <source>
        <dbReference type="Proteomes" id="UP000186922"/>
    </source>
</evidence>
<dbReference type="AlphaFoldDB" id="A0A1D1US09"/>
<reference evidence="2 3" key="1">
    <citation type="journal article" date="2016" name="Nat. Commun.">
        <title>Extremotolerant tardigrade genome and improved radiotolerance of human cultured cells by tardigrade-unique protein.</title>
        <authorList>
            <person name="Hashimoto T."/>
            <person name="Horikawa D.D."/>
            <person name="Saito Y."/>
            <person name="Kuwahara H."/>
            <person name="Kozuka-Hata H."/>
            <person name="Shin-I T."/>
            <person name="Minakuchi Y."/>
            <person name="Ohishi K."/>
            <person name="Motoyama A."/>
            <person name="Aizu T."/>
            <person name="Enomoto A."/>
            <person name="Kondo K."/>
            <person name="Tanaka S."/>
            <person name="Hara Y."/>
            <person name="Koshikawa S."/>
            <person name="Sagara H."/>
            <person name="Miura T."/>
            <person name="Yokobori S."/>
            <person name="Miyagawa K."/>
            <person name="Suzuki Y."/>
            <person name="Kubo T."/>
            <person name="Oyama M."/>
            <person name="Kohara Y."/>
            <person name="Fujiyama A."/>
            <person name="Arakawa K."/>
            <person name="Katayama T."/>
            <person name="Toyoda A."/>
            <person name="Kunieda T."/>
        </authorList>
    </citation>
    <scope>NUCLEOTIDE SEQUENCE [LARGE SCALE GENOMIC DNA]</scope>
    <source>
        <strain evidence="2 3">YOKOZUNA-1</strain>
    </source>
</reference>
<dbReference type="EMBL" id="BDGG01000002">
    <property type="protein sequence ID" value="GAU91330.1"/>
    <property type="molecule type" value="Genomic_DNA"/>
</dbReference>